<evidence type="ECO:0000313" key="1">
    <source>
        <dbReference type="EMBL" id="SLM23248.1"/>
    </source>
</evidence>
<reference evidence="2" key="1">
    <citation type="submission" date="2016-10" db="EMBL/GenBank/DDBJ databases">
        <authorList>
            <person name="Varghese N."/>
            <person name="Submissions S."/>
        </authorList>
    </citation>
    <scope>NUCLEOTIDE SEQUENCE [LARGE SCALE GENOMIC DNA]</scope>
    <source>
        <strain evidence="2">92MFCol6.1</strain>
    </source>
</reference>
<sequence length="306" mass="32295">MNALASLVALAVAVAGLLGGDASREALALDPHAERFAPGIASTRYSEIRLTLSPDGRTALWFSRDRPGGEGGHDIWVSHLQHGQWSAARPVPFNAPGRDFDPAFTADGRFVLFCSDRPGGLGGDDLYRVPVQGLQFGAVEHLGSAVNSPANEFAPMLAPDGGTLLFSSDRAGGAGGHDLYVARVDDGQLQPARPVAGAVNTAAQEFDATFLGDGRTIVFARAQDFGSSRVEQFAARAFGDRYAPGMRLPAPVNDGASDSYGAMLDWSRPGTLTYSARRGDGASLDLYRVSYRLPPSLSIPGPPVRR</sequence>
<evidence type="ECO:0000313" key="2">
    <source>
        <dbReference type="Proteomes" id="UP000191133"/>
    </source>
</evidence>
<accession>A0A1W1GVF4</accession>
<dbReference type="AlphaFoldDB" id="A0A1W1GVF4"/>
<dbReference type="InterPro" id="IPR011659">
    <property type="entry name" value="WD40"/>
</dbReference>
<dbReference type="RefSeq" id="WP_080148710.1">
    <property type="nucleotide sequence ID" value="NZ_FWEU01000001.1"/>
</dbReference>
<proteinExistence type="predicted"/>
<dbReference type="InterPro" id="IPR011042">
    <property type="entry name" value="6-blade_b-propeller_TolB-like"/>
</dbReference>
<protein>
    <submittedName>
        <fullName evidence="1">WD40-like Beta Propeller Repeat</fullName>
    </submittedName>
</protein>
<dbReference type="Gene3D" id="2.120.10.30">
    <property type="entry name" value="TolB, C-terminal domain"/>
    <property type="match status" value="2"/>
</dbReference>
<name>A0A1W1GVF4_9GAMM</name>
<dbReference type="Proteomes" id="UP000191133">
    <property type="component" value="Unassembled WGS sequence"/>
</dbReference>
<dbReference type="EMBL" id="FWEU01000001">
    <property type="protein sequence ID" value="SLM23248.1"/>
    <property type="molecule type" value="Genomic_DNA"/>
</dbReference>
<dbReference type="SUPFAM" id="SSF82171">
    <property type="entry name" value="DPP6 N-terminal domain-like"/>
    <property type="match status" value="1"/>
</dbReference>
<gene>
    <name evidence="1" type="ORF">SAMN04488690_0936</name>
</gene>
<organism evidence="1 2">
    <name type="scientific">Stenotrophomonas indicatrix</name>
    <dbReference type="NCBI Taxonomy" id="2045451"/>
    <lineage>
        <taxon>Bacteria</taxon>
        <taxon>Pseudomonadati</taxon>
        <taxon>Pseudomonadota</taxon>
        <taxon>Gammaproteobacteria</taxon>
        <taxon>Lysobacterales</taxon>
        <taxon>Lysobacteraceae</taxon>
        <taxon>Stenotrophomonas</taxon>
    </lineage>
</organism>
<dbReference type="Pfam" id="PF07676">
    <property type="entry name" value="PD40"/>
    <property type="match status" value="4"/>
</dbReference>